<dbReference type="KEGG" id="pseb:EOK75_04160"/>
<sequence>MDVNNLKFLGPLVGFEIEMMKEPETSKGAADSLITNIQLAGIVVGLCSNRSEPWYMGQQNG</sequence>
<dbReference type="RefSeq" id="WP_137192707.1">
    <property type="nucleotide sequence ID" value="NZ_CP039964.1"/>
</dbReference>
<organism evidence="1 2">
    <name type="scientific">Pseudorhodobacter turbinis</name>
    <dbReference type="NCBI Taxonomy" id="2500533"/>
    <lineage>
        <taxon>Bacteria</taxon>
        <taxon>Pseudomonadati</taxon>
        <taxon>Pseudomonadota</taxon>
        <taxon>Alphaproteobacteria</taxon>
        <taxon>Rhodobacterales</taxon>
        <taxon>Paracoccaceae</taxon>
        <taxon>Pseudorhodobacter</taxon>
    </lineage>
</organism>
<protein>
    <submittedName>
        <fullName evidence="1">Uncharacterized protein</fullName>
    </submittedName>
</protein>
<dbReference type="AlphaFoldDB" id="A0A4P8EF24"/>
<gene>
    <name evidence="1" type="ORF">EOK75_04160</name>
</gene>
<evidence type="ECO:0000313" key="1">
    <source>
        <dbReference type="EMBL" id="QCO55045.1"/>
    </source>
</evidence>
<proteinExistence type="predicted"/>
<name>A0A4P8EF24_9RHOB</name>
<reference evidence="1 2" key="1">
    <citation type="submission" date="2019-05" db="EMBL/GenBank/DDBJ databases">
        <title>Pseudorhodobacter turbinis sp. nov., isolated from the gut of the Korean turban shell.</title>
        <authorList>
            <person name="Jeong Y.-S."/>
            <person name="Kang W.-R."/>
            <person name="Bae J.-W."/>
        </authorList>
    </citation>
    <scope>NUCLEOTIDE SEQUENCE [LARGE SCALE GENOMIC DNA]</scope>
    <source>
        <strain evidence="1 2">S12M18</strain>
    </source>
</reference>
<accession>A0A4P8EF24</accession>
<dbReference type="Proteomes" id="UP000298631">
    <property type="component" value="Chromosome"/>
</dbReference>
<dbReference type="EMBL" id="CP039964">
    <property type="protein sequence ID" value="QCO55045.1"/>
    <property type="molecule type" value="Genomic_DNA"/>
</dbReference>
<keyword evidence="2" id="KW-1185">Reference proteome</keyword>
<evidence type="ECO:0000313" key="2">
    <source>
        <dbReference type="Proteomes" id="UP000298631"/>
    </source>
</evidence>